<dbReference type="InterPro" id="IPR000015">
    <property type="entry name" value="Fimb_usher"/>
</dbReference>
<dbReference type="Pfam" id="PF00577">
    <property type="entry name" value="Usher"/>
    <property type="match status" value="1"/>
</dbReference>
<protein>
    <submittedName>
        <fullName evidence="1">Fimbria/pilus outer membrane usher protein</fullName>
    </submittedName>
</protein>
<dbReference type="GO" id="GO:0009297">
    <property type="term" value="P:pilus assembly"/>
    <property type="evidence" value="ECO:0007669"/>
    <property type="project" value="InterPro"/>
</dbReference>
<proteinExistence type="predicted"/>
<evidence type="ECO:0000313" key="1">
    <source>
        <dbReference type="EMBL" id="MBO2006926.1"/>
    </source>
</evidence>
<dbReference type="GO" id="GO:0009279">
    <property type="term" value="C:cell outer membrane"/>
    <property type="evidence" value="ECO:0007669"/>
    <property type="project" value="TreeGrafter"/>
</dbReference>
<comment type="caution">
    <text evidence="1">The sequence shown here is derived from an EMBL/GenBank/DDBJ whole genome shotgun (WGS) entry which is preliminary data.</text>
</comment>
<dbReference type="PANTHER" id="PTHR30451">
    <property type="entry name" value="OUTER MEMBRANE USHER PROTEIN"/>
    <property type="match status" value="1"/>
</dbReference>
<dbReference type="PANTHER" id="PTHR30451:SF21">
    <property type="entry name" value="FIMBRIAL USHER DOMAIN-CONTAINING PROTEIN YDET-RELATED"/>
    <property type="match status" value="1"/>
</dbReference>
<organism evidence="1">
    <name type="scientific">Serratia marcescens</name>
    <dbReference type="NCBI Taxonomy" id="615"/>
    <lineage>
        <taxon>Bacteria</taxon>
        <taxon>Pseudomonadati</taxon>
        <taxon>Pseudomonadota</taxon>
        <taxon>Gammaproteobacteria</taxon>
        <taxon>Enterobacterales</taxon>
        <taxon>Yersiniaceae</taxon>
        <taxon>Serratia</taxon>
    </lineage>
</organism>
<sequence length="233" mass="26621">MRSGFNYDARRFRNYSTYSNQSSTKWKGINTYAEQLWDSKNTLTIGDSSTSGDVFDSFQFRGLKLASDPSMWPDSQRGFAPTVRGIAQSNAEVTIKQNGYIIYQTHVPAGSFEITILPHHLQRWAACDHQRSRWLRKEFLPAFSSVPIMLRENMIRNEFTMGNIALRSANQKYKFLQASTIYGLKDDKTLYGGAIISEKHQGISAGIGSNWAFRLRLCRCHSHQKPISHRARS</sequence>
<dbReference type="Gene3D" id="2.60.40.3110">
    <property type="match status" value="1"/>
</dbReference>
<name>A0A939SR70_SERMA</name>
<gene>
    <name evidence="1" type="ORF">J4732_12215</name>
</gene>
<reference evidence="1" key="1">
    <citation type="submission" date="2021-03" db="EMBL/GenBank/DDBJ databases">
        <title>Molecular epidemiology and mechanisms of colistin and carbapenem resistance in Enterobacteriaceae from clinical isolates, the environment and porcine samples in Pretoria, South Africa.</title>
        <authorList>
            <person name="Bogoshi D."/>
            <person name="Mbelle N.M."/>
            <person name="Naidoo V."/>
            <person name="Osei Sekyere J."/>
        </authorList>
    </citation>
    <scope>NUCLEOTIDE SEQUENCE</scope>
    <source>
        <strain evidence="1">C080</strain>
    </source>
</reference>
<dbReference type="AlphaFoldDB" id="A0A939SR70"/>
<dbReference type="EMBL" id="JAGETR010000073">
    <property type="protein sequence ID" value="MBO2006926.1"/>
    <property type="molecule type" value="Genomic_DNA"/>
</dbReference>
<accession>A0A939SR70</accession>
<dbReference type="GO" id="GO:0015473">
    <property type="term" value="F:fimbrial usher porin activity"/>
    <property type="evidence" value="ECO:0007669"/>
    <property type="project" value="InterPro"/>
</dbReference>